<evidence type="ECO:0000256" key="6">
    <source>
        <dbReference type="ARBA" id="ARBA00022989"/>
    </source>
</evidence>
<dbReference type="Gene3D" id="1.10.3470.10">
    <property type="entry name" value="ABC transporter involved in vitamin B12 uptake, BtuC"/>
    <property type="match status" value="1"/>
</dbReference>
<feature type="transmembrane region" description="Helical" evidence="8">
    <location>
        <begin position="174"/>
        <end position="193"/>
    </location>
</feature>
<dbReference type="RefSeq" id="WP_209590633.1">
    <property type="nucleotide sequence ID" value="NZ_JAGGMU010000001.1"/>
</dbReference>
<gene>
    <name evidence="9" type="ORF">J3E07_000575</name>
</gene>
<dbReference type="InterPro" id="IPR000522">
    <property type="entry name" value="ABC_transptr_permease_BtuC"/>
</dbReference>
<proteinExistence type="inferred from homology"/>
<organism evidence="9 10">
    <name type="scientific">Methanococcus voltae</name>
    <dbReference type="NCBI Taxonomy" id="2188"/>
    <lineage>
        <taxon>Archaea</taxon>
        <taxon>Methanobacteriati</taxon>
        <taxon>Methanobacteriota</taxon>
        <taxon>Methanomada group</taxon>
        <taxon>Methanococci</taxon>
        <taxon>Methanococcales</taxon>
        <taxon>Methanococcaceae</taxon>
        <taxon>Methanococcus</taxon>
    </lineage>
</organism>
<evidence type="ECO:0000256" key="4">
    <source>
        <dbReference type="ARBA" id="ARBA00022475"/>
    </source>
</evidence>
<dbReference type="GO" id="GO:0033214">
    <property type="term" value="P:siderophore-iron import into cell"/>
    <property type="evidence" value="ECO:0007669"/>
    <property type="project" value="TreeGrafter"/>
</dbReference>
<feature type="transmembrane region" description="Helical" evidence="8">
    <location>
        <begin position="147"/>
        <end position="167"/>
    </location>
</feature>
<accession>A0A8J7US26</accession>
<feature type="transmembrane region" description="Helical" evidence="8">
    <location>
        <begin position="85"/>
        <end position="106"/>
    </location>
</feature>
<dbReference type="PANTHER" id="PTHR30472:SF25">
    <property type="entry name" value="ABC TRANSPORTER PERMEASE PROTEIN MJ0876-RELATED"/>
    <property type="match status" value="1"/>
</dbReference>
<protein>
    <submittedName>
        <fullName evidence="9">Iron complex transport system permease protein</fullName>
    </submittedName>
</protein>
<dbReference type="Proteomes" id="UP000740329">
    <property type="component" value="Unassembled WGS sequence"/>
</dbReference>
<name>A0A8J7US26_METVO</name>
<comment type="subcellular location">
    <subcellularLocation>
        <location evidence="1">Cell membrane</location>
        <topology evidence="1">Multi-pass membrane protein</topology>
    </subcellularLocation>
</comment>
<keyword evidence="5 8" id="KW-0812">Transmembrane</keyword>
<feature type="transmembrane region" description="Helical" evidence="8">
    <location>
        <begin position="306"/>
        <end position="331"/>
    </location>
</feature>
<evidence type="ECO:0000256" key="7">
    <source>
        <dbReference type="ARBA" id="ARBA00023136"/>
    </source>
</evidence>
<feature type="transmembrane region" description="Helical" evidence="8">
    <location>
        <begin position="220"/>
        <end position="243"/>
    </location>
</feature>
<dbReference type="OrthoDB" id="27848at2157"/>
<evidence type="ECO:0000256" key="8">
    <source>
        <dbReference type="SAM" id="Phobius"/>
    </source>
</evidence>
<keyword evidence="6 8" id="KW-1133">Transmembrane helix</keyword>
<dbReference type="AlphaFoldDB" id="A0A8J7US26"/>
<evidence type="ECO:0000313" key="9">
    <source>
        <dbReference type="EMBL" id="MBP2201177.1"/>
    </source>
</evidence>
<comment type="caution">
    <text evidence="9">The sequence shown here is derived from an EMBL/GenBank/DDBJ whole genome shotgun (WGS) entry which is preliminary data.</text>
</comment>
<dbReference type="Pfam" id="PF01032">
    <property type="entry name" value="FecCD"/>
    <property type="match status" value="1"/>
</dbReference>
<dbReference type="EMBL" id="JAGGMV010000001">
    <property type="protein sequence ID" value="MBP2201177.1"/>
    <property type="molecule type" value="Genomic_DNA"/>
</dbReference>
<keyword evidence="3" id="KW-0813">Transport</keyword>
<keyword evidence="4" id="KW-1003">Cell membrane</keyword>
<keyword evidence="7 8" id="KW-0472">Membrane</keyword>
<evidence type="ECO:0000313" key="10">
    <source>
        <dbReference type="Proteomes" id="UP000740329"/>
    </source>
</evidence>
<dbReference type="GO" id="GO:0022857">
    <property type="term" value="F:transmembrane transporter activity"/>
    <property type="evidence" value="ECO:0007669"/>
    <property type="project" value="InterPro"/>
</dbReference>
<feature type="transmembrane region" description="Helical" evidence="8">
    <location>
        <begin position="343"/>
        <end position="364"/>
    </location>
</feature>
<dbReference type="SUPFAM" id="SSF81345">
    <property type="entry name" value="ABC transporter involved in vitamin B12 uptake, BtuC"/>
    <property type="match status" value="1"/>
</dbReference>
<comment type="similarity">
    <text evidence="2">Belongs to the binding-protein-dependent transport system permease family. FecCD subfamily.</text>
</comment>
<sequence length="372" mass="40877">MDKIQNNKKMGILNSLKNMQNNKFYKLSIIIILLLSSIVFLILGLYYGGNAKTISLDDVTNFVIHQSTGDMFKDTLLKEVRFPQILGAIAIGITLAGSGLMLQILFRNLLASPYTTGISSGVLLMVSFVIFATSLSNLFKVFGTADILIAGWMGGMLSTIILISIAFKVKESNSVIIIALLASYLFSGIRSYLIHSSDNLLIDEYFGFVVGNLSKLTFDAVYPMAFATVVFIIMSLFLIKPLNALVFGENYAKSFGLSIKKIRIAILLLTSFVVGLIIPYVGLMAFVGISAPYLARPLLKTSDNTYLLPASMLIGVLLMLSCHIITLHYYLPFKWIFNVKTASVLPISAVLDVFGGIIVLYLIMQGEKKLIL</sequence>
<dbReference type="CDD" id="cd06550">
    <property type="entry name" value="TM_ABC_iron-siderophores_like"/>
    <property type="match status" value="1"/>
</dbReference>
<dbReference type="InterPro" id="IPR037294">
    <property type="entry name" value="ABC_BtuC-like"/>
</dbReference>
<feature type="transmembrane region" description="Helical" evidence="8">
    <location>
        <begin position="118"/>
        <end position="135"/>
    </location>
</feature>
<dbReference type="GO" id="GO:0005886">
    <property type="term" value="C:plasma membrane"/>
    <property type="evidence" value="ECO:0007669"/>
    <property type="project" value="UniProtKB-SubCell"/>
</dbReference>
<reference evidence="9" key="1">
    <citation type="submission" date="2021-03" db="EMBL/GenBank/DDBJ databases">
        <title>Genomic Encyclopedia of Type Strains, Phase IV (KMG-V): Genome sequencing to study the core and pangenomes of soil and plant-associated prokaryotes.</title>
        <authorList>
            <person name="Whitman W."/>
        </authorList>
    </citation>
    <scope>NUCLEOTIDE SEQUENCE</scope>
    <source>
        <strain evidence="9">C4</strain>
    </source>
</reference>
<evidence type="ECO:0000256" key="2">
    <source>
        <dbReference type="ARBA" id="ARBA00007935"/>
    </source>
</evidence>
<evidence type="ECO:0000256" key="1">
    <source>
        <dbReference type="ARBA" id="ARBA00004651"/>
    </source>
</evidence>
<evidence type="ECO:0000256" key="5">
    <source>
        <dbReference type="ARBA" id="ARBA00022692"/>
    </source>
</evidence>
<feature type="transmembrane region" description="Helical" evidence="8">
    <location>
        <begin position="264"/>
        <end position="294"/>
    </location>
</feature>
<evidence type="ECO:0000256" key="3">
    <source>
        <dbReference type="ARBA" id="ARBA00022448"/>
    </source>
</evidence>
<feature type="transmembrane region" description="Helical" evidence="8">
    <location>
        <begin position="24"/>
        <end position="47"/>
    </location>
</feature>
<dbReference type="PANTHER" id="PTHR30472">
    <property type="entry name" value="FERRIC ENTEROBACTIN TRANSPORT SYSTEM PERMEASE PROTEIN"/>
    <property type="match status" value="1"/>
</dbReference>